<feature type="compositionally biased region" description="Basic and acidic residues" evidence="1">
    <location>
        <begin position="91"/>
        <end position="101"/>
    </location>
</feature>
<organism evidence="3 4">
    <name type="scientific">Arthrobotrys musiformis</name>
    <dbReference type="NCBI Taxonomy" id="47236"/>
    <lineage>
        <taxon>Eukaryota</taxon>
        <taxon>Fungi</taxon>
        <taxon>Dikarya</taxon>
        <taxon>Ascomycota</taxon>
        <taxon>Pezizomycotina</taxon>
        <taxon>Orbiliomycetes</taxon>
        <taxon>Orbiliales</taxon>
        <taxon>Orbiliaceae</taxon>
        <taxon>Arthrobotrys</taxon>
    </lineage>
</organism>
<dbReference type="InterPro" id="IPR043136">
    <property type="entry name" value="B30.2/SPRY_sf"/>
</dbReference>
<dbReference type="PROSITE" id="PS50188">
    <property type="entry name" value="B302_SPRY"/>
    <property type="match status" value="1"/>
</dbReference>
<dbReference type="InterPro" id="IPR044736">
    <property type="entry name" value="Gid1/RanBPM/SPLA_SPRY"/>
</dbReference>
<dbReference type="CDD" id="cd12885">
    <property type="entry name" value="SPRY_RanBP_like"/>
    <property type="match status" value="1"/>
</dbReference>
<evidence type="ECO:0000259" key="2">
    <source>
        <dbReference type="PROSITE" id="PS50188"/>
    </source>
</evidence>
<accession>A0AAV9W387</accession>
<evidence type="ECO:0000256" key="1">
    <source>
        <dbReference type="SAM" id="MobiDB-lite"/>
    </source>
</evidence>
<feature type="region of interest" description="Disordered" evidence="1">
    <location>
        <begin position="91"/>
        <end position="128"/>
    </location>
</feature>
<keyword evidence="4" id="KW-1185">Reference proteome</keyword>
<dbReference type="InterPro" id="IPR013320">
    <property type="entry name" value="ConA-like_dom_sf"/>
</dbReference>
<sequence length="128" mass="14027">MRNRIGEYIQTFGIGDVVGCGVSLRQRVAFFTVNGVFLGVASRDVKGQLYPAVSINNGLVGLEISVNFGSPDAEGFKYDYSPEDLIENKDALPVPLRRETQSSEVVLEQERSEDDESDADSFVSSESE</sequence>
<dbReference type="InterPro" id="IPR001870">
    <property type="entry name" value="B30.2/SPRY"/>
</dbReference>
<dbReference type="Proteomes" id="UP001370758">
    <property type="component" value="Unassembled WGS sequence"/>
</dbReference>
<proteinExistence type="predicted"/>
<reference evidence="3 4" key="1">
    <citation type="submission" date="2023-08" db="EMBL/GenBank/DDBJ databases">
        <authorList>
            <person name="Palmer J.M."/>
        </authorList>
    </citation>
    <scope>NUCLEOTIDE SEQUENCE [LARGE SCALE GENOMIC DNA]</scope>
    <source>
        <strain evidence="3 4">TWF481</strain>
    </source>
</reference>
<dbReference type="InterPro" id="IPR003877">
    <property type="entry name" value="SPRY_dom"/>
</dbReference>
<dbReference type="SUPFAM" id="SSF49899">
    <property type="entry name" value="Concanavalin A-like lectins/glucanases"/>
    <property type="match status" value="1"/>
</dbReference>
<dbReference type="Gene3D" id="2.60.120.920">
    <property type="match status" value="1"/>
</dbReference>
<feature type="domain" description="B30.2/SPRY" evidence="2">
    <location>
        <begin position="1"/>
        <end position="73"/>
    </location>
</feature>
<comment type="caution">
    <text evidence="3">The sequence shown here is derived from an EMBL/GenBank/DDBJ whole genome shotgun (WGS) entry which is preliminary data.</text>
</comment>
<dbReference type="Pfam" id="PF00622">
    <property type="entry name" value="SPRY"/>
    <property type="match status" value="1"/>
</dbReference>
<evidence type="ECO:0000313" key="4">
    <source>
        <dbReference type="Proteomes" id="UP001370758"/>
    </source>
</evidence>
<dbReference type="AlphaFoldDB" id="A0AAV9W387"/>
<evidence type="ECO:0000313" key="3">
    <source>
        <dbReference type="EMBL" id="KAK6501420.1"/>
    </source>
</evidence>
<name>A0AAV9W387_9PEZI</name>
<dbReference type="EMBL" id="JAVHJL010000006">
    <property type="protein sequence ID" value="KAK6501420.1"/>
    <property type="molecule type" value="Genomic_DNA"/>
</dbReference>
<protein>
    <recommendedName>
        <fullName evidence="2">B30.2/SPRY domain-containing protein</fullName>
    </recommendedName>
</protein>
<gene>
    <name evidence="3" type="ORF">TWF481_009259</name>
</gene>